<organism evidence="1 2">
    <name type="scientific">Neophaeococcomyces mojaviensis</name>
    <dbReference type="NCBI Taxonomy" id="3383035"/>
    <lineage>
        <taxon>Eukaryota</taxon>
        <taxon>Fungi</taxon>
        <taxon>Dikarya</taxon>
        <taxon>Ascomycota</taxon>
        <taxon>Pezizomycotina</taxon>
        <taxon>Eurotiomycetes</taxon>
        <taxon>Chaetothyriomycetidae</taxon>
        <taxon>Chaetothyriales</taxon>
        <taxon>Chaetothyriales incertae sedis</taxon>
        <taxon>Neophaeococcomyces</taxon>
    </lineage>
</organism>
<keyword evidence="2" id="KW-1185">Reference proteome</keyword>
<accession>A0ACC3A3T4</accession>
<evidence type="ECO:0000313" key="1">
    <source>
        <dbReference type="EMBL" id="KAJ9654844.1"/>
    </source>
</evidence>
<protein>
    <submittedName>
        <fullName evidence="1">Uncharacterized protein</fullName>
    </submittedName>
</protein>
<dbReference type="Proteomes" id="UP001172386">
    <property type="component" value="Unassembled WGS sequence"/>
</dbReference>
<sequence>MAAKTLTARNVARLTAWVSSSRPSPRSVLPFPTRRTILPVSGRNFSHHTQLRVSIVSDSNAGVEAHPRGAVPPEALDSGNTEQDTVRHASYLGEADSNDGHDTVREVYGAPAPPLDASKAAFLGESDSNDAFETRRDLEGRKLDPVDASTSSFLGEHDSDDGFEGRRVAYPEEGDHRIEDTSGSGIHGQIGEGDTFIEEARG</sequence>
<proteinExistence type="predicted"/>
<reference evidence="1" key="1">
    <citation type="submission" date="2022-10" db="EMBL/GenBank/DDBJ databases">
        <title>Culturing micro-colonial fungi from biological soil crusts in the Mojave desert and describing Neophaeococcomyces mojavensis, and introducing the new genera and species Taxawa tesnikishii.</title>
        <authorList>
            <person name="Kurbessoian T."/>
            <person name="Stajich J.E."/>
        </authorList>
    </citation>
    <scope>NUCLEOTIDE SEQUENCE</scope>
    <source>
        <strain evidence="1">JES_112</strain>
    </source>
</reference>
<name>A0ACC3A3T4_9EURO</name>
<dbReference type="EMBL" id="JAPDRQ010000111">
    <property type="protein sequence ID" value="KAJ9654844.1"/>
    <property type="molecule type" value="Genomic_DNA"/>
</dbReference>
<evidence type="ECO:0000313" key="2">
    <source>
        <dbReference type="Proteomes" id="UP001172386"/>
    </source>
</evidence>
<gene>
    <name evidence="1" type="ORF">H2198_006200</name>
</gene>
<comment type="caution">
    <text evidence="1">The sequence shown here is derived from an EMBL/GenBank/DDBJ whole genome shotgun (WGS) entry which is preliminary data.</text>
</comment>